<accession>A0A484G0G6</accession>
<dbReference type="GO" id="GO:0000981">
    <property type="term" value="F:DNA-binding transcription factor activity, RNA polymerase II-specific"/>
    <property type="evidence" value="ECO:0007669"/>
    <property type="project" value="InterPro"/>
</dbReference>
<keyword evidence="6" id="KW-0539">Nucleus</keyword>
<dbReference type="SMART" id="SM00066">
    <property type="entry name" value="GAL4"/>
    <property type="match status" value="2"/>
</dbReference>
<dbReference type="EMBL" id="AMCV02000005">
    <property type="protein sequence ID" value="TDZ23776.1"/>
    <property type="molecule type" value="Genomic_DNA"/>
</dbReference>
<dbReference type="InterPro" id="IPR036864">
    <property type="entry name" value="Zn2-C6_fun-type_DNA-bd_sf"/>
</dbReference>
<dbReference type="Gene3D" id="4.10.240.10">
    <property type="entry name" value="Zn(2)-C6 fungal-type DNA-binding domain"/>
    <property type="match status" value="2"/>
</dbReference>
<keyword evidence="3" id="KW-0805">Transcription regulation</keyword>
<evidence type="ECO:0000256" key="6">
    <source>
        <dbReference type="ARBA" id="ARBA00023242"/>
    </source>
</evidence>
<dbReference type="GO" id="GO:0003677">
    <property type="term" value="F:DNA binding"/>
    <property type="evidence" value="ECO:0007669"/>
    <property type="project" value="UniProtKB-KW"/>
</dbReference>
<dbReference type="Pfam" id="PF00172">
    <property type="entry name" value="Zn_clus"/>
    <property type="match status" value="2"/>
</dbReference>
<dbReference type="OrthoDB" id="2593732at2759"/>
<gene>
    <name evidence="9" type="primary">nirA-1</name>
    <name evidence="9" type="ORF">Cob_v003498</name>
</gene>
<evidence type="ECO:0000256" key="7">
    <source>
        <dbReference type="SAM" id="MobiDB-lite"/>
    </source>
</evidence>
<evidence type="ECO:0000256" key="1">
    <source>
        <dbReference type="ARBA" id="ARBA00022723"/>
    </source>
</evidence>
<feature type="region of interest" description="Disordered" evidence="7">
    <location>
        <begin position="549"/>
        <end position="571"/>
    </location>
</feature>
<keyword evidence="10" id="KW-1185">Reference proteome</keyword>
<evidence type="ECO:0000256" key="3">
    <source>
        <dbReference type="ARBA" id="ARBA00023015"/>
    </source>
</evidence>
<dbReference type="PANTHER" id="PTHR36206:SF16">
    <property type="entry name" value="TRANSCRIPTION FACTOR DOMAIN-CONTAINING PROTEIN-RELATED"/>
    <property type="match status" value="1"/>
</dbReference>
<keyword evidence="5" id="KW-0804">Transcription</keyword>
<name>A0A484G0G6_COLOR</name>
<dbReference type="CDD" id="cd00067">
    <property type="entry name" value="GAL4"/>
    <property type="match status" value="2"/>
</dbReference>
<organism evidence="9 10">
    <name type="scientific">Colletotrichum orbiculare (strain 104-T / ATCC 96160 / CBS 514.97 / LARS 414 / MAFF 240422)</name>
    <name type="common">Cucumber anthracnose fungus</name>
    <name type="synonym">Colletotrichum lagenarium</name>
    <dbReference type="NCBI Taxonomy" id="1213857"/>
    <lineage>
        <taxon>Eukaryota</taxon>
        <taxon>Fungi</taxon>
        <taxon>Dikarya</taxon>
        <taxon>Ascomycota</taxon>
        <taxon>Pezizomycotina</taxon>
        <taxon>Sordariomycetes</taxon>
        <taxon>Hypocreomycetidae</taxon>
        <taxon>Glomerellales</taxon>
        <taxon>Glomerellaceae</taxon>
        <taxon>Colletotrichum</taxon>
        <taxon>Colletotrichum orbiculare species complex</taxon>
    </lineage>
</organism>
<feature type="domain" description="Zn(2)-C6 fungal-type" evidence="8">
    <location>
        <begin position="12"/>
        <end position="40"/>
    </location>
</feature>
<reference evidence="10" key="2">
    <citation type="journal article" date="2019" name="Mol. Plant Microbe Interact.">
        <title>Genome sequence resources for four phytopathogenic fungi from the Colletotrichum orbiculare species complex.</title>
        <authorList>
            <person name="Gan P."/>
            <person name="Tsushima A."/>
            <person name="Narusaka M."/>
            <person name="Narusaka Y."/>
            <person name="Takano Y."/>
            <person name="Kubo Y."/>
            <person name="Shirasu K."/>
        </authorList>
    </citation>
    <scope>GENOME REANNOTATION</scope>
    <source>
        <strain evidence="10">104-T / ATCC 96160 / CBS 514.97 / LARS 414 / MAFF 240422</strain>
    </source>
</reference>
<evidence type="ECO:0000259" key="8">
    <source>
        <dbReference type="PROSITE" id="PS50048"/>
    </source>
</evidence>
<dbReference type="GO" id="GO:0008270">
    <property type="term" value="F:zinc ion binding"/>
    <property type="evidence" value="ECO:0007669"/>
    <property type="project" value="InterPro"/>
</dbReference>
<reference evidence="10" key="1">
    <citation type="journal article" date="2013" name="New Phytol.">
        <title>Comparative genomic and transcriptomic analyses reveal the hemibiotrophic stage shift of Colletotrichum fungi.</title>
        <authorList>
            <person name="Gan P."/>
            <person name="Ikeda K."/>
            <person name="Irieda H."/>
            <person name="Narusaka M."/>
            <person name="O'Connell R.J."/>
            <person name="Narusaka Y."/>
            <person name="Takano Y."/>
            <person name="Kubo Y."/>
            <person name="Shirasu K."/>
        </authorList>
    </citation>
    <scope>NUCLEOTIDE SEQUENCE [LARGE SCALE GENOMIC DNA]</scope>
    <source>
        <strain evidence="10">104-T / ATCC 96160 / CBS 514.97 / LARS 414 / MAFF 240422</strain>
    </source>
</reference>
<comment type="caution">
    <text evidence="9">The sequence shown here is derived from an EMBL/GenBank/DDBJ whole genome shotgun (WGS) entry which is preliminary data.</text>
</comment>
<dbReference type="AlphaFoldDB" id="A0A484G0G6"/>
<dbReference type="InterPro" id="IPR001138">
    <property type="entry name" value="Zn2Cys6_DnaBD"/>
</dbReference>
<protein>
    <submittedName>
        <fullName evidence="9">Nitrogen assimilation transcription factor nirA</fullName>
    </submittedName>
</protein>
<evidence type="ECO:0000313" key="10">
    <source>
        <dbReference type="Proteomes" id="UP000014480"/>
    </source>
</evidence>
<feature type="domain" description="Zn(2)-C6 fungal-type" evidence="8">
    <location>
        <begin position="562"/>
        <end position="592"/>
    </location>
</feature>
<dbReference type="SUPFAM" id="SSF57701">
    <property type="entry name" value="Zn2/Cys6 DNA-binding domain"/>
    <property type="match status" value="2"/>
</dbReference>
<proteinExistence type="predicted"/>
<dbReference type="CDD" id="cd12148">
    <property type="entry name" value="fungal_TF_MHR"/>
    <property type="match status" value="1"/>
</dbReference>
<dbReference type="PROSITE" id="PS00463">
    <property type="entry name" value="ZN2_CY6_FUNGAL_1"/>
    <property type="match status" value="2"/>
</dbReference>
<dbReference type="Proteomes" id="UP000014480">
    <property type="component" value="Unassembled WGS sequence"/>
</dbReference>
<evidence type="ECO:0000256" key="4">
    <source>
        <dbReference type="ARBA" id="ARBA00023125"/>
    </source>
</evidence>
<sequence length="1142" mass="127629">MPRTGIQKVKTGCLTCKIRRIKCDEGRPRCSRCVSTGRRCDGYNSAPKRDSSWAQLLRTQAPGEGLMFATPWKDMTAIENRTMGYYHRVAAPTLAGSLDGHFWVSVVIQVAQKEPVARHAVLAISALHEAFTNRFNDAASMGTQDLRDNFAVWHYNEAVRLLRTTTDRALVLFVCVLFICIELLRKNCRDAIAHCRHGINILNEVRSESEFLRNHVKPVLSSLSLVPYLYGADPDSFPLLLSDGPEAATGESPMKTLAEAYARLVPLQVRVVRFARLGVDARLHPGRAGPEPDAERCRDAIRDDMDAWMDGFRRLTTYLYVPTGSHERNLARLLEVRWIASRVMVETCLSESEGGGDALLDGQADRFRRAVDLAGAAAAEQTEVAKRHPGSMEKTCVLELGFSSVLAYVVSKCRVLELRVEAWRLMTELARPADNIWAEDLTLALTQKVIELEHGVALDGEPGQLEAAEDQHGRVPVEHDRVANWSVYTTTRENMNRRRLQINFLLQKPESIDFVLAAVMRPLRQLQPRPQTAAEASLAARNQKAIRVSVPRSPRQRKTSSACDPCRKRKTKCDGRLPRCLMCEHKGESCAYTYSIRHQVTVTEEQVASRHAPNEMIESLRTLPEEQALELLQKLRHGSGSASPAAAPSDHHHSEQQLLTTILPPSRNSLDFELAIRHPLAYPTLFPIPYTDTSLETLLGPMVMAPLPPKPEDSPGCESLAESRGHSELEDVDMLQAKLEVGDPELPRPLFDERLRDVDMTLWTCVGIPGRLAVQALSHYFEVDHAVLPLFSANLFIGDLVKGKRYFCSTLLVNSLLCLACLAYAPIDADAARWTDDLFDQARQDFAEQSTPSTLTTIAALQLLSICAAAFGRDELSLRLMREGTRLGRTMGLFDANNAQESAQSWLTGFEDWMRAASYTAWGVFNWTSLHCLSLQKLDIETPPLLPRPWELKADVAEGDSRPATGARHLALVSSAMSDMWVMVNEALGRCYGTRRDAVPQDASLEFAEDIYRRLLAWAANLPLELARAEESAHNVVMLHIYFHTAVMDLFRPLLTPPRHSTRLNLFSSPYATPEAIYAASAGQLRRLLLVYRLTFTTAACSVFWQNIVVRVAGAMKTRVEHTAHYDQPHVPSTEWLLPPDP</sequence>
<keyword evidence="2" id="KW-0862">Zinc</keyword>
<feature type="compositionally biased region" description="Low complexity" evidence="7">
    <location>
        <begin position="638"/>
        <end position="648"/>
    </location>
</feature>
<keyword evidence="1" id="KW-0479">Metal-binding</keyword>
<evidence type="ECO:0000256" key="5">
    <source>
        <dbReference type="ARBA" id="ARBA00023163"/>
    </source>
</evidence>
<dbReference type="InterPro" id="IPR052360">
    <property type="entry name" value="Transcr_Regulatory_Proteins"/>
</dbReference>
<evidence type="ECO:0000256" key="2">
    <source>
        <dbReference type="ARBA" id="ARBA00022833"/>
    </source>
</evidence>
<keyword evidence="4" id="KW-0238">DNA-binding</keyword>
<dbReference type="PROSITE" id="PS50048">
    <property type="entry name" value="ZN2_CY6_FUNGAL_2"/>
    <property type="match status" value="2"/>
</dbReference>
<feature type="region of interest" description="Disordered" evidence="7">
    <location>
        <begin position="636"/>
        <end position="657"/>
    </location>
</feature>
<dbReference type="PANTHER" id="PTHR36206">
    <property type="entry name" value="ASPERCRYPTIN BIOSYNTHESIS CLUSTER-SPECIFIC TRANSCRIPTION REGULATOR ATNN-RELATED"/>
    <property type="match status" value="1"/>
</dbReference>
<evidence type="ECO:0000313" key="9">
    <source>
        <dbReference type="EMBL" id="TDZ23776.1"/>
    </source>
</evidence>